<gene>
    <name evidence="4" type="ORF">F3S47_05040</name>
</gene>
<dbReference type="NCBIfam" id="NF006045">
    <property type="entry name" value="PRK08190.1"/>
    <property type="match status" value="1"/>
</dbReference>
<dbReference type="PANTHER" id="PTHR43356:SF2">
    <property type="entry name" value="PHOSPHATE ACETYLTRANSFERASE"/>
    <property type="match status" value="1"/>
</dbReference>
<dbReference type="RefSeq" id="WP_150444092.1">
    <property type="nucleotide sequence ID" value="NZ_VYQE01000001.1"/>
</dbReference>
<evidence type="ECO:0000256" key="1">
    <source>
        <dbReference type="ARBA" id="ARBA00022679"/>
    </source>
</evidence>
<dbReference type="InterPro" id="IPR002505">
    <property type="entry name" value="PTA_PTB"/>
</dbReference>
<dbReference type="CDD" id="cd03449">
    <property type="entry name" value="R_hydratase"/>
    <property type="match status" value="1"/>
</dbReference>
<dbReference type="InterPro" id="IPR029069">
    <property type="entry name" value="HotDog_dom_sf"/>
</dbReference>
<feature type="domain" description="Phosphate acetyl/butaryl transferase" evidence="3">
    <location>
        <begin position="235"/>
        <end position="449"/>
    </location>
</feature>
<keyword evidence="1 4" id="KW-0808">Transferase</keyword>
<dbReference type="InterPro" id="IPR050500">
    <property type="entry name" value="Phos_Acetyltrans/Butyryltrans"/>
</dbReference>
<keyword evidence="2" id="KW-0012">Acyltransferase</keyword>
<dbReference type="Proteomes" id="UP000326554">
    <property type="component" value="Unassembled WGS sequence"/>
</dbReference>
<dbReference type="GO" id="GO:0016746">
    <property type="term" value="F:acyltransferase activity"/>
    <property type="evidence" value="ECO:0007669"/>
    <property type="project" value="UniProtKB-KW"/>
</dbReference>
<evidence type="ECO:0000259" key="3">
    <source>
        <dbReference type="Pfam" id="PF01515"/>
    </source>
</evidence>
<dbReference type="EMBL" id="VYQE01000001">
    <property type="protein sequence ID" value="KAA9010607.1"/>
    <property type="molecule type" value="Genomic_DNA"/>
</dbReference>
<accession>A0A5J5GRD0</accession>
<organism evidence="4 5">
    <name type="scientific">Histidinibacterium aquaticum</name>
    <dbReference type="NCBI Taxonomy" id="2613962"/>
    <lineage>
        <taxon>Bacteria</taxon>
        <taxon>Pseudomonadati</taxon>
        <taxon>Pseudomonadota</taxon>
        <taxon>Alphaproteobacteria</taxon>
        <taxon>Rhodobacterales</taxon>
        <taxon>Paracoccaceae</taxon>
        <taxon>Histidinibacterium</taxon>
    </lineage>
</organism>
<comment type="caution">
    <text evidence="4">The sequence shown here is derived from an EMBL/GenBank/DDBJ whole genome shotgun (WGS) entry which is preliminary data.</text>
</comment>
<dbReference type="Pfam" id="PF01515">
    <property type="entry name" value="PTA_PTB"/>
    <property type="match status" value="1"/>
</dbReference>
<evidence type="ECO:0000256" key="2">
    <source>
        <dbReference type="ARBA" id="ARBA00023315"/>
    </source>
</evidence>
<name>A0A5J5GRD0_9RHOB</name>
<dbReference type="PANTHER" id="PTHR43356">
    <property type="entry name" value="PHOSPHATE ACETYLTRANSFERASE"/>
    <property type="match status" value="1"/>
</dbReference>
<keyword evidence="5" id="KW-1185">Reference proteome</keyword>
<reference evidence="4 5" key="1">
    <citation type="submission" date="2019-09" db="EMBL/GenBank/DDBJ databases">
        <authorList>
            <person name="Park J.-S."/>
            <person name="Choi H.-J."/>
        </authorList>
    </citation>
    <scope>NUCLEOTIDE SEQUENCE [LARGE SCALE GENOMIC DNA]</scope>
    <source>
        <strain evidence="4 5">176SS1-4</strain>
    </source>
</reference>
<protein>
    <submittedName>
        <fullName evidence="4">Bifunctional enoyl-CoA hydratase/phosphate acetyltransferase</fullName>
    </submittedName>
</protein>
<evidence type="ECO:0000313" key="4">
    <source>
        <dbReference type="EMBL" id="KAA9010607.1"/>
    </source>
</evidence>
<proteinExistence type="predicted"/>
<dbReference type="NCBIfam" id="NF008852">
    <property type="entry name" value="PRK11890.1"/>
    <property type="match status" value="1"/>
</dbReference>
<dbReference type="AlphaFoldDB" id="A0A5J5GRD0"/>
<dbReference type="SUPFAM" id="SSF53659">
    <property type="entry name" value="Isocitrate/Isopropylmalate dehydrogenase-like"/>
    <property type="match status" value="1"/>
</dbReference>
<dbReference type="SUPFAM" id="SSF54637">
    <property type="entry name" value="Thioesterase/thiol ester dehydrase-isomerase"/>
    <property type="match status" value="1"/>
</dbReference>
<dbReference type="Gene3D" id="3.10.129.10">
    <property type="entry name" value="Hotdog Thioesterase"/>
    <property type="match status" value="1"/>
</dbReference>
<sequence>MRYANTPYDRLEVGMEAETTRLCVADDLYVFAHASGNLNPLHLPEADGDGDGVPEAVAPSAWIAALISGVLGNRLPGPGTLYKSQSLTFLGRARPGEEVTARVRLTELGPDREARFEVEVSGAEGPLARGEAVVIAPLRPVSYDAADIPGLTVQRHVHFDAILARAEPLDPIPTAVVAPESPDALAGALLGRDHTLITPILVGSAARIATAATEAGVDISGLEIVEEPDHLRAAARAVALVHEGRARAVMKGHLHTEDLLRAVVRRDGGLRTARRLSHVFVMDVPGLDHPLLVTDAAINIAPDLATKVDIVQNAIDLALALGIEEPKAGILSAVETVNPSIPSTLDAAALSKMAERGQITGGLVDGPLAMDNAVDLQAAATKGIKSLVAGRANILVAPNLESGNMIAKQLTYLAHAEAGGLVIGAQVPVILSSRADDDKARLASCAVAALFAAHAPVPGH</sequence>
<dbReference type="Gene3D" id="3.40.718.10">
    <property type="entry name" value="Isopropylmalate Dehydrogenase"/>
    <property type="match status" value="1"/>
</dbReference>
<evidence type="ECO:0000313" key="5">
    <source>
        <dbReference type="Proteomes" id="UP000326554"/>
    </source>
</evidence>